<protein>
    <recommendedName>
        <fullName evidence="3">Prolamin-like domain-containing protein</fullName>
    </recommendedName>
</protein>
<accession>W9RVT4</accession>
<evidence type="ECO:0000313" key="2">
    <source>
        <dbReference type="Proteomes" id="UP000030645"/>
    </source>
</evidence>
<proteinExistence type="predicted"/>
<organism evidence="1 2">
    <name type="scientific">Morus notabilis</name>
    <dbReference type="NCBI Taxonomy" id="981085"/>
    <lineage>
        <taxon>Eukaryota</taxon>
        <taxon>Viridiplantae</taxon>
        <taxon>Streptophyta</taxon>
        <taxon>Embryophyta</taxon>
        <taxon>Tracheophyta</taxon>
        <taxon>Spermatophyta</taxon>
        <taxon>Magnoliopsida</taxon>
        <taxon>eudicotyledons</taxon>
        <taxon>Gunneridae</taxon>
        <taxon>Pentapetalae</taxon>
        <taxon>rosids</taxon>
        <taxon>fabids</taxon>
        <taxon>Rosales</taxon>
        <taxon>Moraceae</taxon>
        <taxon>Moreae</taxon>
        <taxon>Morus</taxon>
    </lineage>
</organism>
<reference evidence="2" key="1">
    <citation type="submission" date="2013-01" db="EMBL/GenBank/DDBJ databases">
        <title>Draft Genome Sequence of a Mulberry Tree, Morus notabilis C.K. Schneid.</title>
        <authorList>
            <person name="He N."/>
            <person name="Zhao S."/>
        </authorList>
    </citation>
    <scope>NUCLEOTIDE SEQUENCE</scope>
</reference>
<dbReference type="Proteomes" id="UP000030645">
    <property type="component" value="Unassembled WGS sequence"/>
</dbReference>
<keyword evidence="2" id="KW-1185">Reference proteome</keyword>
<name>W9RVT4_9ROSA</name>
<dbReference type="EMBL" id="KE345753">
    <property type="protein sequence ID" value="EXC13622.1"/>
    <property type="molecule type" value="Genomic_DNA"/>
</dbReference>
<dbReference type="AlphaFoldDB" id="W9RVT4"/>
<evidence type="ECO:0000313" key="1">
    <source>
        <dbReference type="EMBL" id="EXC13622.1"/>
    </source>
</evidence>
<sequence>MSPRYSSLVLQRRETLPLPGNGRCQFAETVVSSAAANSPKPSSLLPPPQSCPDFKRLTPCIKKIVGHQQFNRTIDSSCCATIVDISDKCNQIKPSWLSQSRDYCHQSV</sequence>
<gene>
    <name evidence="1" type="ORF">L484_019579</name>
</gene>
<evidence type="ECO:0008006" key="3">
    <source>
        <dbReference type="Google" id="ProtNLM"/>
    </source>
</evidence>